<dbReference type="Gene3D" id="1.10.287.1700">
    <property type="match status" value="1"/>
</dbReference>
<comment type="similarity">
    <text evidence="2">Belongs to the FliJ family.</text>
</comment>
<dbReference type="AlphaFoldDB" id="A0A2R3QD95"/>
<keyword evidence="12" id="KW-0966">Cell projection</keyword>
<evidence type="ECO:0000256" key="4">
    <source>
        <dbReference type="ARBA" id="ARBA00022448"/>
    </source>
</evidence>
<feature type="compositionally biased region" description="Basic and acidic residues" evidence="11">
    <location>
        <begin position="125"/>
        <end position="139"/>
    </location>
</feature>
<dbReference type="GO" id="GO:0009288">
    <property type="term" value="C:bacterial-type flagellum"/>
    <property type="evidence" value="ECO:0007669"/>
    <property type="project" value="InterPro"/>
</dbReference>
<dbReference type="GO" id="GO:0006935">
    <property type="term" value="P:chemotaxis"/>
    <property type="evidence" value="ECO:0007669"/>
    <property type="project" value="UniProtKB-KW"/>
</dbReference>
<keyword evidence="6" id="KW-0145">Chemotaxis</keyword>
<dbReference type="GO" id="GO:0005886">
    <property type="term" value="C:plasma membrane"/>
    <property type="evidence" value="ECO:0007669"/>
    <property type="project" value="UniProtKB-SubCell"/>
</dbReference>
<dbReference type="KEGG" id="mela:C6568_11135"/>
<dbReference type="PANTHER" id="PTHR38786">
    <property type="entry name" value="FLAGELLAR FLIJ PROTEIN"/>
    <property type="match status" value="1"/>
</dbReference>
<dbReference type="OrthoDB" id="9156338at2"/>
<evidence type="ECO:0000313" key="13">
    <source>
        <dbReference type="Proteomes" id="UP000237925"/>
    </source>
</evidence>
<protein>
    <recommendedName>
        <fullName evidence="3">Flagellar FliJ protein</fullName>
    </recommendedName>
</protein>
<keyword evidence="9" id="KW-0472">Membrane</keyword>
<evidence type="ECO:0000256" key="1">
    <source>
        <dbReference type="ARBA" id="ARBA00004413"/>
    </source>
</evidence>
<feature type="region of interest" description="Disordered" evidence="11">
    <location>
        <begin position="125"/>
        <end position="155"/>
    </location>
</feature>
<dbReference type="Proteomes" id="UP000237925">
    <property type="component" value="Chromosome"/>
</dbReference>
<organism evidence="12 13">
    <name type="scientific">Melaminivora suipulveris</name>
    <dbReference type="NCBI Taxonomy" id="2109913"/>
    <lineage>
        <taxon>Bacteria</taxon>
        <taxon>Pseudomonadati</taxon>
        <taxon>Pseudomonadota</taxon>
        <taxon>Betaproteobacteria</taxon>
        <taxon>Burkholderiales</taxon>
        <taxon>Comamonadaceae</taxon>
        <taxon>Melaminivora</taxon>
    </lineage>
</organism>
<dbReference type="InterPro" id="IPR053716">
    <property type="entry name" value="Flag_assembly_chemotaxis_eff"/>
</dbReference>
<evidence type="ECO:0000256" key="9">
    <source>
        <dbReference type="ARBA" id="ARBA00023136"/>
    </source>
</evidence>
<evidence type="ECO:0000313" key="12">
    <source>
        <dbReference type="EMBL" id="AVO49748.1"/>
    </source>
</evidence>
<evidence type="ECO:0000256" key="5">
    <source>
        <dbReference type="ARBA" id="ARBA00022475"/>
    </source>
</evidence>
<keyword evidence="12" id="KW-0969">Cilium</keyword>
<reference evidence="12 13" key="1">
    <citation type="submission" date="2018-03" db="EMBL/GenBank/DDBJ databases">
        <title>Genome sequencing of Melaminivora sp.</title>
        <authorList>
            <person name="Kim S.-J."/>
            <person name="Heo J."/>
            <person name="Ahn J.-H."/>
            <person name="Kwon S.-W."/>
        </authorList>
    </citation>
    <scope>NUCLEOTIDE SEQUENCE [LARGE SCALE GENOMIC DNA]</scope>
    <source>
        <strain evidence="12 13">SC2-9</strain>
    </source>
</reference>
<evidence type="ECO:0000256" key="3">
    <source>
        <dbReference type="ARBA" id="ARBA00020392"/>
    </source>
</evidence>
<evidence type="ECO:0000256" key="6">
    <source>
        <dbReference type="ARBA" id="ARBA00022500"/>
    </source>
</evidence>
<keyword evidence="12" id="KW-0282">Flagellum</keyword>
<dbReference type="EMBL" id="CP027667">
    <property type="protein sequence ID" value="AVO49748.1"/>
    <property type="molecule type" value="Genomic_DNA"/>
</dbReference>
<evidence type="ECO:0000256" key="8">
    <source>
        <dbReference type="ARBA" id="ARBA00022927"/>
    </source>
</evidence>
<dbReference type="GO" id="GO:0015031">
    <property type="term" value="P:protein transport"/>
    <property type="evidence" value="ECO:0007669"/>
    <property type="project" value="UniProtKB-KW"/>
</dbReference>
<keyword evidence="7" id="KW-1005">Bacterial flagellum biogenesis</keyword>
<comment type="subcellular location">
    <subcellularLocation>
        <location evidence="1">Cell membrane</location>
        <topology evidence="1">Peripheral membrane protein</topology>
        <orientation evidence="1">Cytoplasmic side</orientation>
    </subcellularLocation>
</comment>
<dbReference type="PANTHER" id="PTHR38786:SF1">
    <property type="entry name" value="FLAGELLAR FLIJ PROTEIN"/>
    <property type="match status" value="1"/>
</dbReference>
<proteinExistence type="inferred from homology"/>
<dbReference type="GO" id="GO:0071973">
    <property type="term" value="P:bacterial-type flagellum-dependent cell motility"/>
    <property type="evidence" value="ECO:0007669"/>
    <property type="project" value="InterPro"/>
</dbReference>
<sequence length="155" mass="17450">MSSLQAFIVAAQLAERRRDAARRNLTDVQGARAAAQGQLDQLEGYALETQTRWGAAVGRVLQPEVLHHHTQFLGRLEHAAGLQVRVVQGQDQRVAGARQALLQAELRLASLRKVLELRQAELARQQQRREQKQTDERAALRRQGAGRFHPDEQEP</sequence>
<evidence type="ECO:0000256" key="7">
    <source>
        <dbReference type="ARBA" id="ARBA00022795"/>
    </source>
</evidence>
<gene>
    <name evidence="12" type="primary">fliJ</name>
    <name evidence="12" type="ORF">C6568_11135</name>
</gene>
<accession>A0A2R3QD95</accession>
<dbReference type="NCBIfam" id="TIGR02473">
    <property type="entry name" value="flagell_FliJ"/>
    <property type="match status" value="1"/>
</dbReference>
<evidence type="ECO:0000256" key="10">
    <source>
        <dbReference type="ARBA" id="ARBA00023225"/>
    </source>
</evidence>
<keyword evidence="13" id="KW-1185">Reference proteome</keyword>
<dbReference type="Pfam" id="PF02050">
    <property type="entry name" value="FliJ"/>
    <property type="match status" value="1"/>
</dbReference>
<dbReference type="InterPro" id="IPR052570">
    <property type="entry name" value="FliJ"/>
</dbReference>
<dbReference type="InterPro" id="IPR012823">
    <property type="entry name" value="Flagell_FliJ"/>
</dbReference>
<dbReference type="GO" id="GO:0044781">
    <property type="term" value="P:bacterial-type flagellum organization"/>
    <property type="evidence" value="ECO:0007669"/>
    <property type="project" value="UniProtKB-KW"/>
</dbReference>
<name>A0A2R3QD95_9BURK</name>
<keyword evidence="10" id="KW-1006">Bacterial flagellum protein export</keyword>
<evidence type="ECO:0000256" key="11">
    <source>
        <dbReference type="SAM" id="MobiDB-lite"/>
    </source>
</evidence>
<keyword evidence="8" id="KW-0653">Protein transport</keyword>
<dbReference type="RefSeq" id="WP_106684177.1">
    <property type="nucleotide sequence ID" value="NZ_CP027667.1"/>
</dbReference>
<keyword evidence="4" id="KW-0813">Transport</keyword>
<keyword evidence="5" id="KW-1003">Cell membrane</keyword>
<evidence type="ECO:0000256" key="2">
    <source>
        <dbReference type="ARBA" id="ARBA00010004"/>
    </source>
</evidence>